<protein>
    <submittedName>
        <fullName evidence="2">T3SS structure protein SepQ</fullName>
    </submittedName>
</protein>
<dbReference type="EMBL" id="UGEB01000001">
    <property type="protein sequence ID" value="STL07037.1"/>
    <property type="molecule type" value="Genomic_DNA"/>
</dbReference>
<name>A0A0K3R5I6_ECOLX</name>
<dbReference type="Proteomes" id="UP000255543">
    <property type="component" value="Unassembled WGS sequence"/>
</dbReference>
<evidence type="ECO:0000313" key="3">
    <source>
        <dbReference type="Proteomes" id="UP000254718"/>
    </source>
</evidence>
<evidence type="ECO:0000313" key="2">
    <source>
        <dbReference type="EMBL" id="STM22027.1"/>
    </source>
</evidence>
<proteinExistence type="predicted"/>
<dbReference type="InterPro" id="IPR009532">
    <property type="entry name" value="SepQ"/>
</dbReference>
<reference evidence="3 4" key="1">
    <citation type="submission" date="2018-06" db="EMBL/GenBank/DDBJ databases">
        <authorList>
            <consortium name="Pathogen Informatics"/>
            <person name="Doyle S."/>
        </authorList>
    </citation>
    <scope>NUCLEOTIDE SEQUENCE [LARGE SCALE GENOMIC DNA]</scope>
    <source>
        <strain evidence="1 4">NCTC8179</strain>
        <strain evidence="2 3">NCTC8333</strain>
    </source>
</reference>
<dbReference type="EMBL" id="UGFE01000002">
    <property type="protein sequence ID" value="STM22027.1"/>
    <property type="molecule type" value="Genomic_DNA"/>
</dbReference>
<evidence type="ECO:0000313" key="4">
    <source>
        <dbReference type="Proteomes" id="UP000255543"/>
    </source>
</evidence>
<sequence length="305" mass="35018">MNLLNSQLNMKINDFYLPLLSVIGTGRLYITPEGHACHAYFREVSGNGIRFTLTCSGYEGRFWISEEQFIQWCQELFPYSESRLIPEDMIKLMILWVMQTALPEGDVSVDDVQFTMLNKDVYPVIENNNGENRLNVIILEITVQSLQYLINENWQFVPHSNTIFFYGYIAPGWTDYPVTELTVGDSLRLYHVDDSKERECWLVINNPLATVKLCDNNLFIADVQAADLLCTISNEAVMDRIYCVIGTIHVDIHMLRNAKKDDIIDSTGYHLFGGCRLIRNNTTIAYGSIVKINEDFYFTVSLVCD</sequence>
<evidence type="ECO:0000313" key="1">
    <source>
        <dbReference type="EMBL" id="STL07037.1"/>
    </source>
</evidence>
<dbReference type="RefSeq" id="WP_001050799.1">
    <property type="nucleotide sequence ID" value="NZ_CP066032.1"/>
</dbReference>
<gene>
    <name evidence="2" type="primary">sepQ</name>
    <name evidence="1" type="ORF">NCTC8179_06352</name>
    <name evidence="2" type="ORF">NCTC8333_00887</name>
</gene>
<organism evidence="2 3">
    <name type="scientific">Escherichia coli</name>
    <dbReference type="NCBI Taxonomy" id="562"/>
    <lineage>
        <taxon>Bacteria</taxon>
        <taxon>Pseudomonadati</taxon>
        <taxon>Pseudomonadota</taxon>
        <taxon>Gammaproteobacteria</taxon>
        <taxon>Enterobacterales</taxon>
        <taxon>Enterobacteriaceae</taxon>
        <taxon>Escherichia</taxon>
    </lineage>
</organism>
<dbReference type="AlphaFoldDB" id="A0A0K3R5I6"/>
<accession>A0A0K3R5I6</accession>
<dbReference type="Proteomes" id="UP000254718">
    <property type="component" value="Unassembled WGS sequence"/>
</dbReference>
<dbReference type="Pfam" id="PF06622">
    <property type="entry name" value="SepQ"/>
    <property type="match status" value="1"/>
</dbReference>